<evidence type="ECO:0000256" key="1">
    <source>
        <dbReference type="ARBA" id="ARBA00004200"/>
    </source>
</evidence>
<name>A0A5D2VV68_GOSMU</name>
<dbReference type="InterPro" id="IPR001806">
    <property type="entry name" value="Small_GTPase"/>
</dbReference>
<dbReference type="Gene3D" id="3.40.50.300">
    <property type="entry name" value="P-loop containing nucleotide triphosphate hydrolases"/>
    <property type="match status" value="1"/>
</dbReference>
<evidence type="ECO:0000256" key="7">
    <source>
        <dbReference type="ARBA" id="ARBA00022787"/>
    </source>
</evidence>
<dbReference type="CDD" id="cd01892">
    <property type="entry name" value="Miro2"/>
    <property type="match status" value="1"/>
</dbReference>
<feature type="signal peptide" evidence="15">
    <location>
        <begin position="1"/>
        <end position="20"/>
    </location>
</feature>
<comment type="subcellular location">
    <subcellularLocation>
        <location evidence="1">Mitochondrion outer membrane</location>
        <topology evidence="1">Single-pass type IV membrane protein</topology>
    </subcellularLocation>
</comment>
<dbReference type="AlphaFoldDB" id="A0A5D2VV68"/>
<reference evidence="17 18" key="1">
    <citation type="submission" date="2019-07" db="EMBL/GenBank/DDBJ databases">
        <title>WGS assembly of Gossypium mustelinum.</title>
        <authorList>
            <person name="Chen Z.J."/>
            <person name="Sreedasyam A."/>
            <person name="Ando A."/>
            <person name="Song Q."/>
            <person name="De L."/>
            <person name="Hulse-Kemp A."/>
            <person name="Ding M."/>
            <person name="Ye W."/>
            <person name="Kirkbride R."/>
            <person name="Jenkins J."/>
            <person name="Plott C."/>
            <person name="Lovell J."/>
            <person name="Lin Y.-M."/>
            <person name="Vaughn R."/>
            <person name="Liu B."/>
            <person name="Li W."/>
            <person name="Simpson S."/>
            <person name="Scheffler B."/>
            <person name="Saski C."/>
            <person name="Grover C."/>
            <person name="Hu G."/>
            <person name="Conover J."/>
            <person name="Carlson J."/>
            <person name="Shu S."/>
            <person name="Boston L."/>
            <person name="Williams M."/>
            <person name="Peterson D."/>
            <person name="Mcgee K."/>
            <person name="Jones D."/>
            <person name="Wendel J."/>
            <person name="Stelly D."/>
            <person name="Grimwood J."/>
            <person name="Schmutz J."/>
        </authorList>
    </citation>
    <scope>NUCLEOTIDE SEQUENCE [LARGE SCALE GENOMIC DNA]</scope>
    <source>
        <strain evidence="17">1408120.09</strain>
    </source>
</reference>
<keyword evidence="5" id="KW-0677">Repeat</keyword>
<dbReference type="PROSITE" id="PS51423">
    <property type="entry name" value="MIRO"/>
    <property type="match status" value="1"/>
</dbReference>
<feature type="domain" description="Miro" evidence="16">
    <location>
        <begin position="38"/>
        <end position="207"/>
    </location>
</feature>
<evidence type="ECO:0000256" key="5">
    <source>
        <dbReference type="ARBA" id="ARBA00022737"/>
    </source>
</evidence>
<evidence type="ECO:0000256" key="15">
    <source>
        <dbReference type="SAM" id="SignalP"/>
    </source>
</evidence>
<keyword evidence="10 14" id="KW-1133">Transmembrane helix</keyword>
<dbReference type="FunFam" id="3.40.50.300:FF:000553">
    <property type="entry name" value="Mitochondrial Rho GTPase"/>
    <property type="match status" value="1"/>
</dbReference>
<evidence type="ECO:0000256" key="8">
    <source>
        <dbReference type="ARBA" id="ARBA00022801"/>
    </source>
</evidence>
<evidence type="ECO:0000259" key="16">
    <source>
        <dbReference type="PROSITE" id="PS51423"/>
    </source>
</evidence>
<keyword evidence="12" id="KW-0342">GTP-binding</keyword>
<keyword evidence="8" id="KW-0378">Hydrolase</keyword>
<keyword evidence="7" id="KW-1000">Mitochondrion outer membrane</keyword>
<evidence type="ECO:0000256" key="9">
    <source>
        <dbReference type="ARBA" id="ARBA00022837"/>
    </source>
</evidence>
<evidence type="ECO:0000313" key="17">
    <source>
        <dbReference type="EMBL" id="TYI93424.1"/>
    </source>
</evidence>
<feature type="transmembrane region" description="Helical" evidence="14">
    <location>
        <begin position="232"/>
        <end position="252"/>
    </location>
</feature>
<gene>
    <name evidence="17" type="ORF">E1A91_D02G135200v1</name>
</gene>
<dbReference type="GO" id="GO:0005525">
    <property type="term" value="F:GTP binding"/>
    <property type="evidence" value="ECO:0007669"/>
    <property type="project" value="UniProtKB-KW"/>
</dbReference>
<dbReference type="InterPro" id="IPR020860">
    <property type="entry name" value="MIRO_dom"/>
</dbReference>
<sequence length="260" mass="28944">MHLKLLFLLFSFSTDNSSSAIRITRRRRLDRNKQQSERNVFHCFVFGPANAGKSTLMNSFLGRPYLESYSPTADEQYVVNVVELPGGIKKTLFLLEIPEDEVSKLLSSKESLAPCDIAVFVYDSSDESSWKRATELLIDVAGHGEDTGYEVPCLIVAAKDDLDSFPMAIQNSIRVSQDMGIEALIPISSKLSDLNNIFRRIVNAAEHPHLSIPETEAGRSRKQYHRLINRSLMVVSVGVAVAIVGFATYRVYAARKNASS</sequence>
<feature type="chain" id="PRO_5022789104" description="Miro domain-containing protein" evidence="15">
    <location>
        <begin position="21"/>
        <end position="260"/>
    </location>
</feature>
<keyword evidence="13 14" id="KW-0472">Membrane</keyword>
<dbReference type="GO" id="GO:0005741">
    <property type="term" value="C:mitochondrial outer membrane"/>
    <property type="evidence" value="ECO:0007669"/>
    <property type="project" value="UniProtKB-SubCell"/>
</dbReference>
<keyword evidence="15" id="KW-0732">Signal</keyword>
<keyword evidence="18" id="KW-1185">Reference proteome</keyword>
<dbReference type="EMBL" id="CM017650">
    <property type="protein sequence ID" value="TYI93424.1"/>
    <property type="molecule type" value="Genomic_DNA"/>
</dbReference>
<keyword evidence="11" id="KW-0496">Mitochondrion</keyword>
<keyword evidence="9" id="KW-0106">Calcium</keyword>
<dbReference type="InterPro" id="IPR052266">
    <property type="entry name" value="Miro-EF-hand_domain"/>
</dbReference>
<accession>A0A5D2VV68</accession>
<evidence type="ECO:0000256" key="13">
    <source>
        <dbReference type="ARBA" id="ARBA00023136"/>
    </source>
</evidence>
<evidence type="ECO:0000256" key="6">
    <source>
        <dbReference type="ARBA" id="ARBA00022741"/>
    </source>
</evidence>
<dbReference type="GO" id="GO:0003924">
    <property type="term" value="F:GTPase activity"/>
    <property type="evidence" value="ECO:0007669"/>
    <property type="project" value="InterPro"/>
</dbReference>
<evidence type="ECO:0000256" key="2">
    <source>
        <dbReference type="ARBA" id="ARBA00007981"/>
    </source>
</evidence>
<proteinExistence type="inferred from homology"/>
<protein>
    <recommendedName>
        <fullName evidence="16">Miro domain-containing protein</fullName>
    </recommendedName>
</protein>
<dbReference type="Pfam" id="PF00071">
    <property type="entry name" value="Ras"/>
    <property type="match status" value="1"/>
</dbReference>
<comment type="similarity">
    <text evidence="2">Belongs to the mitochondrial Rho GTPase family.</text>
</comment>
<evidence type="ECO:0000256" key="11">
    <source>
        <dbReference type="ARBA" id="ARBA00023128"/>
    </source>
</evidence>
<keyword evidence="4" id="KW-0479">Metal-binding</keyword>
<dbReference type="GO" id="GO:0046872">
    <property type="term" value="F:metal ion binding"/>
    <property type="evidence" value="ECO:0007669"/>
    <property type="project" value="UniProtKB-KW"/>
</dbReference>
<keyword evidence="3 14" id="KW-0812">Transmembrane</keyword>
<dbReference type="SUPFAM" id="SSF52540">
    <property type="entry name" value="P-loop containing nucleoside triphosphate hydrolases"/>
    <property type="match status" value="1"/>
</dbReference>
<dbReference type="Proteomes" id="UP000323597">
    <property type="component" value="Chromosome D02"/>
</dbReference>
<keyword evidence="6" id="KW-0547">Nucleotide-binding</keyword>
<evidence type="ECO:0000256" key="10">
    <source>
        <dbReference type="ARBA" id="ARBA00022989"/>
    </source>
</evidence>
<dbReference type="Gene3D" id="1.10.238.10">
    <property type="entry name" value="EF-hand"/>
    <property type="match status" value="1"/>
</dbReference>
<evidence type="ECO:0000256" key="4">
    <source>
        <dbReference type="ARBA" id="ARBA00022723"/>
    </source>
</evidence>
<dbReference type="PANTHER" id="PTHR46819:SF1">
    <property type="entry name" value="EF-HAND CALCIUM-BINDING DOMAIN-CONTAINING PROTEIN 7"/>
    <property type="match status" value="1"/>
</dbReference>
<evidence type="ECO:0000256" key="3">
    <source>
        <dbReference type="ARBA" id="ARBA00022692"/>
    </source>
</evidence>
<dbReference type="PANTHER" id="PTHR46819">
    <property type="entry name" value="EF-HAND CALCIUM-BINDING DOMAIN-CONTAINING PROTEIN 7"/>
    <property type="match status" value="1"/>
</dbReference>
<evidence type="ECO:0000256" key="14">
    <source>
        <dbReference type="SAM" id="Phobius"/>
    </source>
</evidence>
<evidence type="ECO:0000256" key="12">
    <source>
        <dbReference type="ARBA" id="ARBA00023134"/>
    </source>
</evidence>
<dbReference type="InterPro" id="IPR027417">
    <property type="entry name" value="P-loop_NTPase"/>
</dbReference>
<organism evidence="17 18">
    <name type="scientific">Gossypium mustelinum</name>
    <name type="common">Cotton</name>
    <name type="synonym">Gossypium caicoense</name>
    <dbReference type="NCBI Taxonomy" id="34275"/>
    <lineage>
        <taxon>Eukaryota</taxon>
        <taxon>Viridiplantae</taxon>
        <taxon>Streptophyta</taxon>
        <taxon>Embryophyta</taxon>
        <taxon>Tracheophyta</taxon>
        <taxon>Spermatophyta</taxon>
        <taxon>Magnoliopsida</taxon>
        <taxon>eudicotyledons</taxon>
        <taxon>Gunneridae</taxon>
        <taxon>Pentapetalae</taxon>
        <taxon>rosids</taxon>
        <taxon>malvids</taxon>
        <taxon>Malvales</taxon>
        <taxon>Malvaceae</taxon>
        <taxon>Malvoideae</taxon>
        <taxon>Gossypium</taxon>
    </lineage>
</organism>
<evidence type="ECO:0000313" key="18">
    <source>
        <dbReference type="Proteomes" id="UP000323597"/>
    </source>
</evidence>